<evidence type="ECO:0000256" key="1">
    <source>
        <dbReference type="ARBA" id="ARBA00006484"/>
    </source>
</evidence>
<dbReference type="AlphaFoldDB" id="A0A4R5EJ28"/>
<dbReference type="FunFam" id="3.40.50.720:FF:000084">
    <property type="entry name" value="Short-chain dehydrogenase reductase"/>
    <property type="match status" value="1"/>
</dbReference>
<dbReference type="PANTHER" id="PTHR42760:SF133">
    <property type="entry name" value="3-OXOACYL-[ACYL-CARRIER-PROTEIN] REDUCTASE"/>
    <property type="match status" value="1"/>
</dbReference>
<protein>
    <submittedName>
        <fullName evidence="3">Glucose 1-dehydrogenase</fullName>
        <ecNumber evidence="3">1.1.1.47</ecNumber>
    </submittedName>
</protein>
<evidence type="ECO:0000313" key="4">
    <source>
        <dbReference type="Proteomes" id="UP000294662"/>
    </source>
</evidence>
<dbReference type="PANTHER" id="PTHR42760">
    <property type="entry name" value="SHORT-CHAIN DEHYDROGENASES/REDUCTASES FAMILY MEMBER"/>
    <property type="match status" value="1"/>
</dbReference>
<dbReference type="GO" id="GO:0048038">
    <property type="term" value="F:quinone binding"/>
    <property type="evidence" value="ECO:0007669"/>
    <property type="project" value="TreeGrafter"/>
</dbReference>
<dbReference type="GO" id="GO:0047936">
    <property type="term" value="F:glucose 1-dehydrogenase [NAD(P)+] activity"/>
    <property type="evidence" value="ECO:0007669"/>
    <property type="project" value="UniProtKB-EC"/>
</dbReference>
<dbReference type="EC" id="1.1.1.47" evidence="3"/>
<evidence type="ECO:0000256" key="2">
    <source>
        <dbReference type="ARBA" id="ARBA00023002"/>
    </source>
</evidence>
<dbReference type="PROSITE" id="PS00061">
    <property type="entry name" value="ADH_SHORT"/>
    <property type="match status" value="1"/>
</dbReference>
<dbReference type="GO" id="GO:0006633">
    <property type="term" value="P:fatty acid biosynthetic process"/>
    <property type="evidence" value="ECO:0007669"/>
    <property type="project" value="TreeGrafter"/>
</dbReference>
<evidence type="ECO:0000313" key="3">
    <source>
        <dbReference type="EMBL" id="TDE34372.1"/>
    </source>
</evidence>
<dbReference type="OrthoDB" id="9796652at2"/>
<comment type="similarity">
    <text evidence="1">Belongs to the short-chain dehydrogenases/reductases (SDR) family.</text>
</comment>
<sequence length="258" mass="27166">MSNADQKRGKVTFDFRGCRVLVTGASRGIGAHLARGFAHAGADLILTARDAVALEPLAQEARAQGVTVDCLSLDQRDVNAVRAGLSDIGRIDVLVNNAGVEDVRPSLEVDEALWDKILDTNLKGAFFVAQAAAAQMRTQGGGAIINLASLTSFVGVPTATPYGASKSGILGITRALAAEWADLGVRVNAIAPGYFRTEMTNVFYEDEAWVETMLERIPMGRLGNLDDLVGAVLFLASDASAYVTGQCLTIDGGILAKI</sequence>
<dbReference type="Proteomes" id="UP000294662">
    <property type="component" value="Unassembled WGS sequence"/>
</dbReference>
<name>A0A4R5EJ28_9RHOB</name>
<dbReference type="SUPFAM" id="SSF51735">
    <property type="entry name" value="NAD(P)-binding Rossmann-fold domains"/>
    <property type="match status" value="1"/>
</dbReference>
<dbReference type="PRINTS" id="PR00081">
    <property type="entry name" value="GDHRDH"/>
</dbReference>
<keyword evidence="4" id="KW-1185">Reference proteome</keyword>
<dbReference type="NCBIfam" id="NF005559">
    <property type="entry name" value="PRK07231.1"/>
    <property type="match status" value="1"/>
</dbReference>
<dbReference type="EMBL" id="SMFP01000020">
    <property type="protein sequence ID" value="TDE34372.1"/>
    <property type="molecule type" value="Genomic_DNA"/>
</dbReference>
<accession>A0A4R5EJ28</accession>
<organism evidence="3 4">
    <name type="scientific">Antarcticimicrobium sediminis</name>
    <dbReference type="NCBI Taxonomy" id="2546227"/>
    <lineage>
        <taxon>Bacteria</taxon>
        <taxon>Pseudomonadati</taxon>
        <taxon>Pseudomonadota</taxon>
        <taxon>Alphaproteobacteria</taxon>
        <taxon>Rhodobacterales</taxon>
        <taxon>Paracoccaceae</taxon>
        <taxon>Antarcticimicrobium</taxon>
    </lineage>
</organism>
<gene>
    <name evidence="3" type="ORF">E1B25_19900</name>
</gene>
<dbReference type="RefSeq" id="WP_132831333.1">
    <property type="nucleotide sequence ID" value="NZ_SMFP01000020.1"/>
</dbReference>
<proteinExistence type="inferred from homology"/>
<comment type="caution">
    <text evidence="3">The sequence shown here is derived from an EMBL/GenBank/DDBJ whole genome shotgun (WGS) entry which is preliminary data.</text>
</comment>
<keyword evidence="2 3" id="KW-0560">Oxidoreductase</keyword>
<dbReference type="Pfam" id="PF13561">
    <property type="entry name" value="adh_short_C2"/>
    <property type="match status" value="1"/>
</dbReference>
<dbReference type="InterPro" id="IPR020904">
    <property type="entry name" value="Sc_DH/Rdtase_CS"/>
</dbReference>
<dbReference type="InterPro" id="IPR002347">
    <property type="entry name" value="SDR_fam"/>
</dbReference>
<dbReference type="Gene3D" id="3.40.50.720">
    <property type="entry name" value="NAD(P)-binding Rossmann-like Domain"/>
    <property type="match status" value="1"/>
</dbReference>
<dbReference type="InterPro" id="IPR036291">
    <property type="entry name" value="NAD(P)-bd_dom_sf"/>
</dbReference>
<dbReference type="PRINTS" id="PR00080">
    <property type="entry name" value="SDRFAMILY"/>
</dbReference>
<reference evidence="3 4" key="1">
    <citation type="submission" date="2019-03" db="EMBL/GenBank/DDBJ databases">
        <authorList>
            <person name="Zhang S."/>
        </authorList>
    </citation>
    <scope>NUCLEOTIDE SEQUENCE [LARGE SCALE GENOMIC DNA]</scope>
    <source>
        <strain evidence="3 4">S4J41</strain>
    </source>
</reference>